<evidence type="ECO:0000313" key="2">
    <source>
        <dbReference type="Proteomes" id="UP000481153"/>
    </source>
</evidence>
<evidence type="ECO:0000313" key="1">
    <source>
        <dbReference type="EMBL" id="KAF0734812.1"/>
    </source>
</evidence>
<gene>
    <name evidence="1" type="ORF">Ae201684_008589</name>
</gene>
<organism evidence="1 2">
    <name type="scientific">Aphanomyces euteiches</name>
    <dbReference type="NCBI Taxonomy" id="100861"/>
    <lineage>
        <taxon>Eukaryota</taxon>
        <taxon>Sar</taxon>
        <taxon>Stramenopiles</taxon>
        <taxon>Oomycota</taxon>
        <taxon>Saprolegniomycetes</taxon>
        <taxon>Saprolegniales</taxon>
        <taxon>Verrucalvaceae</taxon>
        <taxon>Aphanomyces</taxon>
    </lineage>
</organism>
<dbReference type="Proteomes" id="UP000481153">
    <property type="component" value="Unassembled WGS sequence"/>
</dbReference>
<dbReference type="InterPro" id="IPR000048">
    <property type="entry name" value="IQ_motif_EF-hand-BS"/>
</dbReference>
<sequence length="272" mass="32009">MKSLDQAATLIQARWKGRSQRIREKKRTDAIVKVQALQRGRSVRRDFAKLKAFRWQQDAFERESKARRERIWQHQQELLYMESISPEKYDRLVMFRKRRSANLIQRRWKEYVVSTMHFRSSSYLWGDEDEVFDDLCDLASDSSSNSAPGTKNTIQPEAFLTKKQQIHQRIQEKVRQWSEKNPWKVVVPANASKAVKSKARVDTYHKLSTDLAALRQRVQIHRNTVRRPRQESTPVGTLISQCERRLQSLKAPVTPTQMALSIRCQSLGEMQQ</sequence>
<dbReference type="VEuPathDB" id="FungiDB:AeMF1_005334"/>
<proteinExistence type="predicted"/>
<reference evidence="1 2" key="1">
    <citation type="submission" date="2019-07" db="EMBL/GenBank/DDBJ databases">
        <title>Genomics analysis of Aphanomyces spp. identifies a new class of oomycete effector associated with host adaptation.</title>
        <authorList>
            <person name="Gaulin E."/>
        </authorList>
    </citation>
    <scope>NUCLEOTIDE SEQUENCE [LARGE SCALE GENOMIC DNA]</scope>
    <source>
        <strain evidence="1 2">ATCC 201684</strain>
    </source>
</reference>
<dbReference type="Gene3D" id="1.20.5.190">
    <property type="match status" value="1"/>
</dbReference>
<keyword evidence="2" id="KW-1185">Reference proteome</keyword>
<name>A0A6G0X4U4_9STRA</name>
<protein>
    <submittedName>
        <fullName evidence="1">Uncharacterized protein</fullName>
    </submittedName>
</protein>
<dbReference type="Pfam" id="PF00612">
    <property type="entry name" value="IQ"/>
    <property type="match status" value="1"/>
</dbReference>
<accession>A0A6G0X4U4</accession>
<dbReference type="EMBL" id="VJMJ01000105">
    <property type="protein sequence ID" value="KAF0734812.1"/>
    <property type="molecule type" value="Genomic_DNA"/>
</dbReference>
<dbReference type="PROSITE" id="PS50096">
    <property type="entry name" value="IQ"/>
    <property type="match status" value="2"/>
</dbReference>
<comment type="caution">
    <text evidence="1">The sequence shown here is derived from an EMBL/GenBank/DDBJ whole genome shotgun (WGS) entry which is preliminary data.</text>
</comment>
<dbReference type="AlphaFoldDB" id="A0A6G0X4U4"/>